<dbReference type="InterPro" id="IPR007487">
    <property type="entry name" value="ABC_transpt-TYRBP-like"/>
</dbReference>
<dbReference type="CDD" id="cd06325">
    <property type="entry name" value="PBP1_ABC_unchar_transporter"/>
    <property type="match status" value="1"/>
</dbReference>
<evidence type="ECO:0000313" key="3">
    <source>
        <dbReference type="Proteomes" id="UP000481030"/>
    </source>
</evidence>
<dbReference type="Proteomes" id="UP000481030">
    <property type="component" value="Unassembled WGS sequence"/>
</dbReference>
<comment type="caution">
    <text evidence="2">The sequence shown here is derived from an EMBL/GenBank/DDBJ whole genome shotgun (WGS) entry which is preliminary data.</text>
</comment>
<protein>
    <submittedName>
        <fullName evidence="2">ABC transporter substrate-binding protein</fullName>
    </submittedName>
</protein>
<gene>
    <name evidence="2" type="ORF">F7731_21890</name>
</gene>
<sequence length="339" mass="35890">MKKSLKAFSLAVAAGLLVLSGCGKEATKDAPSDVKEKEKEVFKIGITQFVAHPSLDAATEGFKKALEDEGFKDGDKVEYNFQNAQADMNNTQTIANNFVGDKVDLIFANATPSAVSALNATKDIPILFTSVTDPVGAGLVEAFDKPGNNITGTTDNHPEGTAKTINFIIEEAGAKTIGVIYNAGEQNSEVQVAEVKKLAEAKGATIVEASVSTSAEVKQAAESLVGRVDAIYVPTDNTVVSALESVISVANNKKLPLFVGELDSMKRGAVAASGFSYYDLGYQTGKMAAEILKGNKKPSEIPVELPSSLTLMINKKAAEEQGLEVKEEWGKIAEFFDGE</sequence>
<evidence type="ECO:0000313" key="2">
    <source>
        <dbReference type="EMBL" id="KAB2329796.1"/>
    </source>
</evidence>
<feature type="signal peptide" evidence="1">
    <location>
        <begin position="1"/>
        <end position="25"/>
    </location>
</feature>
<dbReference type="OrthoDB" id="9776955at2"/>
<dbReference type="SUPFAM" id="SSF53822">
    <property type="entry name" value="Periplasmic binding protein-like I"/>
    <property type="match status" value="1"/>
</dbReference>
<dbReference type="Pfam" id="PF04392">
    <property type="entry name" value="ABC_sub_bind"/>
    <property type="match status" value="1"/>
</dbReference>
<evidence type="ECO:0000256" key="1">
    <source>
        <dbReference type="SAM" id="SignalP"/>
    </source>
</evidence>
<dbReference type="AlphaFoldDB" id="A0A6L3UZF8"/>
<dbReference type="PANTHER" id="PTHR35271">
    <property type="entry name" value="ABC TRANSPORTER, SUBSTRATE-BINDING LIPOPROTEIN-RELATED"/>
    <property type="match status" value="1"/>
</dbReference>
<dbReference type="InterPro" id="IPR028082">
    <property type="entry name" value="Peripla_BP_I"/>
</dbReference>
<dbReference type="PROSITE" id="PS51257">
    <property type="entry name" value="PROKAR_LIPOPROTEIN"/>
    <property type="match status" value="1"/>
</dbReference>
<reference evidence="2 3" key="1">
    <citation type="journal article" date="2016" name="Antonie Van Leeuwenhoek">
        <title>Bacillus depressus sp. nov., isolated from soil of a sunflower field.</title>
        <authorList>
            <person name="Wei X."/>
            <person name="Xin D."/>
            <person name="Xin Y."/>
            <person name="Zhang H."/>
            <person name="Wang T."/>
            <person name="Zhang J."/>
        </authorList>
    </citation>
    <scope>NUCLEOTIDE SEQUENCE [LARGE SCALE GENOMIC DNA]</scope>
    <source>
        <strain evidence="2 3">BZ1</strain>
    </source>
</reference>
<feature type="chain" id="PRO_5026679905" evidence="1">
    <location>
        <begin position="26"/>
        <end position="339"/>
    </location>
</feature>
<dbReference type="RefSeq" id="WP_151536917.1">
    <property type="nucleotide sequence ID" value="NZ_WBOS01000017.1"/>
</dbReference>
<accession>A0A6L3UZF8</accession>
<keyword evidence="3" id="KW-1185">Reference proteome</keyword>
<dbReference type="Gene3D" id="3.40.50.2300">
    <property type="match status" value="2"/>
</dbReference>
<organism evidence="2 3">
    <name type="scientific">Cytobacillus depressus</name>
    <dbReference type="NCBI Taxonomy" id="1602942"/>
    <lineage>
        <taxon>Bacteria</taxon>
        <taxon>Bacillati</taxon>
        <taxon>Bacillota</taxon>
        <taxon>Bacilli</taxon>
        <taxon>Bacillales</taxon>
        <taxon>Bacillaceae</taxon>
        <taxon>Cytobacillus</taxon>
    </lineage>
</organism>
<proteinExistence type="predicted"/>
<keyword evidence="1" id="KW-0732">Signal</keyword>
<dbReference type="PANTHER" id="PTHR35271:SF1">
    <property type="entry name" value="ABC TRANSPORTER, SUBSTRATE-BINDING LIPOPROTEIN"/>
    <property type="match status" value="1"/>
</dbReference>
<name>A0A6L3UZF8_9BACI</name>
<dbReference type="EMBL" id="WBOS01000017">
    <property type="protein sequence ID" value="KAB2329796.1"/>
    <property type="molecule type" value="Genomic_DNA"/>
</dbReference>